<dbReference type="EMBL" id="KK914735">
    <property type="protein sequence ID" value="KDP29678.1"/>
    <property type="molecule type" value="Genomic_DNA"/>
</dbReference>
<evidence type="ECO:0000313" key="1">
    <source>
        <dbReference type="EMBL" id="KDP29678.1"/>
    </source>
</evidence>
<evidence type="ECO:0000313" key="2">
    <source>
        <dbReference type="Proteomes" id="UP000027138"/>
    </source>
</evidence>
<keyword evidence="2" id="KW-1185">Reference proteome</keyword>
<dbReference type="Proteomes" id="UP000027138">
    <property type="component" value="Unassembled WGS sequence"/>
</dbReference>
<protein>
    <submittedName>
        <fullName evidence="1">Uncharacterized protein</fullName>
    </submittedName>
</protein>
<gene>
    <name evidence="1" type="ORF">JCGZ_18840</name>
</gene>
<name>A0A067K3Q6_JATCU</name>
<dbReference type="AlphaFoldDB" id="A0A067K3Q6"/>
<accession>A0A067K3Q6</accession>
<proteinExistence type="predicted"/>
<reference evidence="1 2" key="1">
    <citation type="journal article" date="2014" name="PLoS ONE">
        <title>Global Analysis of Gene Expression Profiles in Physic Nut (Jatropha curcas L.) Seedlings Exposed to Salt Stress.</title>
        <authorList>
            <person name="Zhang L."/>
            <person name="Zhang C."/>
            <person name="Wu P."/>
            <person name="Chen Y."/>
            <person name="Li M."/>
            <person name="Jiang H."/>
            <person name="Wu G."/>
        </authorList>
    </citation>
    <scope>NUCLEOTIDE SEQUENCE [LARGE SCALE GENOMIC DNA]</scope>
    <source>
        <strain evidence="2">cv. GZQX0401</strain>
        <tissue evidence="1">Young leaves</tissue>
    </source>
</reference>
<organism evidence="1 2">
    <name type="scientific">Jatropha curcas</name>
    <name type="common">Barbados nut</name>
    <dbReference type="NCBI Taxonomy" id="180498"/>
    <lineage>
        <taxon>Eukaryota</taxon>
        <taxon>Viridiplantae</taxon>
        <taxon>Streptophyta</taxon>
        <taxon>Embryophyta</taxon>
        <taxon>Tracheophyta</taxon>
        <taxon>Spermatophyta</taxon>
        <taxon>Magnoliopsida</taxon>
        <taxon>eudicotyledons</taxon>
        <taxon>Gunneridae</taxon>
        <taxon>Pentapetalae</taxon>
        <taxon>rosids</taxon>
        <taxon>fabids</taxon>
        <taxon>Malpighiales</taxon>
        <taxon>Euphorbiaceae</taxon>
        <taxon>Crotonoideae</taxon>
        <taxon>Jatropheae</taxon>
        <taxon>Jatropha</taxon>
    </lineage>
</organism>
<sequence length="68" mass="7647">MTAGDEEWRTERWLLFHDLIPSKVGGTSVLDDTGVLGLPGTSTSVLGMTRTCRHSKPNWTRRLRHGRV</sequence>